<dbReference type="Proteomes" id="UP001296993">
    <property type="component" value="Unassembled WGS sequence"/>
</dbReference>
<evidence type="ECO:0000313" key="3">
    <source>
        <dbReference type="EMBL" id="MBP2385776.1"/>
    </source>
</evidence>
<evidence type="ECO:0000313" key="4">
    <source>
        <dbReference type="Proteomes" id="UP001296993"/>
    </source>
</evidence>
<keyword evidence="4" id="KW-1185">Reference proteome</keyword>
<sequence>MTVTHGPEVAAAILDLCAIPAADRQACTLMLGTPADSGTQRALESIDARWGDAAAPELKHLDGVDEQRWIEAILRFAPVAAERLERSGVSPAVIEATFADIGKQMELHRRTYGGFGMDTWWWLVLHLSGLLFRLGRLQFHLHRETAKGPWVIGLHIPEDGPLDPASVDESLALAAVFFARQFPDARIDHASCDSWLLDPHLSAGLPASNMAKFAARFSNVELRNEPKDALYFTFRAPADAEPTTLPRESSLQRLVLERIDAGGTWQVGKGVCAWPESGA</sequence>
<dbReference type="Pfam" id="PF18164">
    <property type="entry name" value="GNAT_C"/>
    <property type="match status" value="1"/>
</dbReference>
<organism evidence="3 4">
    <name type="scientific">Paeniglutamicibacter kerguelensis</name>
    <dbReference type="NCBI Taxonomy" id="254788"/>
    <lineage>
        <taxon>Bacteria</taxon>
        <taxon>Bacillati</taxon>
        <taxon>Actinomycetota</taxon>
        <taxon>Actinomycetes</taxon>
        <taxon>Micrococcales</taxon>
        <taxon>Micrococcaceae</taxon>
        <taxon>Paeniglutamicibacter</taxon>
    </lineage>
</organism>
<comment type="caution">
    <text evidence="3">The sequence shown here is derived from an EMBL/GenBank/DDBJ whole genome shotgun (WGS) entry which is preliminary data.</text>
</comment>
<dbReference type="RefSeq" id="WP_209996694.1">
    <property type="nucleotide sequence ID" value="NZ_BAAAJY010000003.1"/>
</dbReference>
<feature type="domain" description="N-acyltransferase N-terminal" evidence="1">
    <location>
        <begin position="11"/>
        <end position="129"/>
    </location>
</feature>
<dbReference type="InterPro" id="IPR041644">
    <property type="entry name" value="GNAT_C"/>
</dbReference>
<reference evidence="3 4" key="1">
    <citation type="submission" date="2021-03" db="EMBL/GenBank/DDBJ databases">
        <title>Sequencing the genomes of 1000 actinobacteria strains.</title>
        <authorList>
            <person name="Klenk H.-P."/>
        </authorList>
    </citation>
    <scope>NUCLEOTIDE SEQUENCE [LARGE SCALE GENOMIC DNA]</scope>
    <source>
        <strain evidence="3 4">DSM 15797</strain>
    </source>
</reference>
<feature type="domain" description="GNAT-like C-terminal" evidence="2">
    <location>
        <begin position="131"/>
        <end position="271"/>
    </location>
</feature>
<evidence type="ECO:0000259" key="1">
    <source>
        <dbReference type="Pfam" id="PF18082"/>
    </source>
</evidence>
<dbReference type="Gene3D" id="3.40.630.120">
    <property type="match status" value="1"/>
</dbReference>
<protein>
    <recommendedName>
        <fullName evidence="5">DUF5596 domain-containing protein</fullName>
    </recommendedName>
</protein>
<evidence type="ECO:0000259" key="2">
    <source>
        <dbReference type="Pfam" id="PF18164"/>
    </source>
</evidence>
<evidence type="ECO:0008006" key="5">
    <source>
        <dbReference type="Google" id="ProtNLM"/>
    </source>
</evidence>
<name>A0ABS4XBE3_9MICC</name>
<accession>A0ABS4XBE3</accession>
<dbReference type="Pfam" id="PF18082">
    <property type="entry name" value="NAT_N"/>
    <property type="match status" value="1"/>
</dbReference>
<gene>
    <name evidence="3" type="ORF">JOF47_001287</name>
</gene>
<proteinExistence type="predicted"/>
<dbReference type="InterPro" id="IPR041273">
    <property type="entry name" value="NAT_N"/>
</dbReference>
<dbReference type="EMBL" id="JAGIOF010000001">
    <property type="protein sequence ID" value="MBP2385776.1"/>
    <property type="molecule type" value="Genomic_DNA"/>
</dbReference>